<dbReference type="Gene3D" id="3.90.1200.10">
    <property type="match status" value="1"/>
</dbReference>
<sequence length="292" mass="33521">MAVRIVSRQPLTKGWSTDQKYKVQLEDGRLGLLRIAERPAYEAKRLEFQLVENLFGLGLPVAEPIAFWTDDLSVYTLYEWVEGQDMNEVASSLSDSVLYDLGCQSGKFLRILHALPIDQSLRDWNSFYQAKIDSKLAAYQVASHSYPNGQTMIDFVQANRHLLEGRPIAYHHGDFHTGNFLLGADGKLKILDFDRYDIGDPWEEFNRLIFTADLSPAFARGQVDAYFDGAIPEEFWRLMALYVTVNSLGALSWAERVDPLQIPLMQEQAATISEWYADFTRWIPTWYLQVYS</sequence>
<dbReference type="PANTHER" id="PTHR41283">
    <property type="entry name" value="AMINOGLYCOSIDE PHOSPHOTRANSFERASE"/>
    <property type="match status" value="1"/>
</dbReference>
<dbReference type="RefSeq" id="WP_024379273.1">
    <property type="nucleotide sequence ID" value="NZ_CEEW01000006.1"/>
</dbReference>
<dbReference type="PANTHER" id="PTHR41283:SF1">
    <property type="entry name" value="AMINOGLYCOSIDE PHOSPHOTRANSFERASE DOMAIN-CONTAINING PROTEIN"/>
    <property type="match status" value="1"/>
</dbReference>
<dbReference type="GO" id="GO:0016740">
    <property type="term" value="F:transferase activity"/>
    <property type="evidence" value="ECO:0007669"/>
    <property type="project" value="UniProtKB-KW"/>
</dbReference>
<dbReference type="AlphaFoldDB" id="A0A0Z8C5W1"/>
<keyword evidence="2" id="KW-0808">Transferase</keyword>
<dbReference type="SUPFAM" id="SSF56112">
    <property type="entry name" value="Protein kinase-like (PK-like)"/>
    <property type="match status" value="1"/>
</dbReference>
<dbReference type="Pfam" id="PF01636">
    <property type="entry name" value="APH"/>
    <property type="match status" value="1"/>
</dbReference>
<name>A0A0Z8C5W1_STRSU</name>
<protein>
    <submittedName>
        <fullName evidence="2">Aminoglycoside phosphotransferase</fullName>
    </submittedName>
</protein>
<organism evidence="2 3">
    <name type="scientific">Streptococcus suis</name>
    <dbReference type="NCBI Taxonomy" id="1307"/>
    <lineage>
        <taxon>Bacteria</taxon>
        <taxon>Bacillati</taxon>
        <taxon>Bacillota</taxon>
        <taxon>Bacilli</taxon>
        <taxon>Lactobacillales</taxon>
        <taxon>Streptococcaceae</taxon>
        <taxon>Streptococcus</taxon>
    </lineage>
</organism>
<evidence type="ECO:0000313" key="3">
    <source>
        <dbReference type="Proteomes" id="UP000073434"/>
    </source>
</evidence>
<dbReference type="EMBL" id="FIFW01000002">
    <property type="protein sequence ID" value="CYU19357.1"/>
    <property type="molecule type" value="Genomic_DNA"/>
</dbReference>
<proteinExistence type="predicted"/>
<accession>A0A0Z8C5W1</accession>
<dbReference type="Proteomes" id="UP000073434">
    <property type="component" value="Unassembled WGS sequence"/>
</dbReference>
<dbReference type="InterPro" id="IPR002575">
    <property type="entry name" value="Aminoglycoside_PTrfase"/>
</dbReference>
<dbReference type="InterPro" id="IPR011009">
    <property type="entry name" value="Kinase-like_dom_sf"/>
</dbReference>
<evidence type="ECO:0000313" key="2">
    <source>
        <dbReference type="EMBL" id="CYU19357.1"/>
    </source>
</evidence>
<gene>
    <name evidence="2" type="ORF">ERS132385_00219</name>
</gene>
<evidence type="ECO:0000259" key="1">
    <source>
        <dbReference type="Pfam" id="PF01636"/>
    </source>
</evidence>
<feature type="domain" description="Aminoglycoside phosphotransferase" evidence="1">
    <location>
        <begin position="9"/>
        <end position="229"/>
    </location>
</feature>
<reference evidence="2 3" key="1">
    <citation type="submission" date="2016-02" db="EMBL/GenBank/DDBJ databases">
        <authorList>
            <consortium name="Pathogen Informatics"/>
        </authorList>
    </citation>
    <scope>NUCLEOTIDE SEQUENCE [LARGE SCALE GENOMIC DNA]</scope>
    <source>
        <strain evidence="2 3">LSS23</strain>
    </source>
</reference>